<evidence type="ECO:0000313" key="4">
    <source>
        <dbReference type="EMBL" id="JAG57060.1"/>
    </source>
</evidence>
<evidence type="ECO:0000313" key="2">
    <source>
        <dbReference type="EMBL" id="JAF98476.1"/>
    </source>
</evidence>
<dbReference type="EMBL" id="GBRD01008760">
    <property type="protein sequence ID" value="JAG57061.1"/>
    <property type="molecule type" value="Transcribed_RNA"/>
</dbReference>
<gene>
    <name evidence="2" type="primary">ycf1_1</name>
    <name evidence="3" type="synonym">ycf1_2</name>
    <name evidence="3" type="ORF">CM83_62645</name>
    <name evidence="2" type="ORF">CM83_62646</name>
</gene>
<dbReference type="EMBL" id="GBRD01008761">
    <property type="protein sequence ID" value="JAG57060.1"/>
    <property type="molecule type" value="Transcribed_RNA"/>
</dbReference>
<feature type="region of interest" description="Disordered" evidence="1">
    <location>
        <begin position="1"/>
        <end position="131"/>
    </location>
</feature>
<evidence type="ECO:0000313" key="3">
    <source>
        <dbReference type="EMBL" id="JAG13135.1"/>
    </source>
</evidence>
<feature type="region of interest" description="Disordered" evidence="1">
    <location>
        <begin position="270"/>
        <end position="342"/>
    </location>
</feature>
<name>A0A0A9VPR0_LYGHE</name>
<evidence type="ECO:0000256" key="1">
    <source>
        <dbReference type="SAM" id="MobiDB-lite"/>
    </source>
</evidence>
<reference evidence="2" key="2">
    <citation type="submission" date="2014-07" db="EMBL/GenBank/DDBJ databases">
        <authorList>
            <person name="Hull J."/>
        </authorList>
    </citation>
    <scope>NUCLEOTIDE SEQUENCE</scope>
</reference>
<feature type="compositionally biased region" description="Basic and acidic residues" evidence="1">
    <location>
        <begin position="62"/>
        <end position="82"/>
    </location>
</feature>
<feature type="compositionally biased region" description="Basic and acidic residues" evidence="1">
    <location>
        <begin position="1"/>
        <end position="54"/>
    </location>
</feature>
<reference evidence="2" key="1">
    <citation type="journal article" date="2014" name="PLoS ONE">
        <title>Transcriptome-Based Identification of ABC Transporters in the Western Tarnished Plant Bug Lygus hesperus.</title>
        <authorList>
            <person name="Hull J.J."/>
            <person name="Chaney K."/>
            <person name="Geib S.M."/>
            <person name="Fabrick J.A."/>
            <person name="Brent C.S."/>
            <person name="Walsh D."/>
            <person name="Lavine L.C."/>
        </authorList>
    </citation>
    <scope>NUCLEOTIDE SEQUENCE</scope>
</reference>
<feature type="compositionally biased region" description="Basic and acidic residues" evidence="1">
    <location>
        <begin position="187"/>
        <end position="205"/>
    </location>
</feature>
<dbReference type="EMBL" id="GBHO01045127">
    <property type="protein sequence ID" value="JAF98476.1"/>
    <property type="molecule type" value="Transcribed_RNA"/>
</dbReference>
<feature type="compositionally biased region" description="Basic and acidic residues" evidence="1">
    <location>
        <begin position="89"/>
        <end position="115"/>
    </location>
</feature>
<reference evidence="4" key="3">
    <citation type="submission" date="2014-09" db="EMBL/GenBank/DDBJ databases">
        <authorList>
            <person name="Magalhaes I.L.F."/>
            <person name="Oliveira U."/>
            <person name="Santos F.R."/>
            <person name="Vidigal T.H.D.A."/>
            <person name="Brescovit A.D."/>
            <person name="Santos A.J."/>
        </authorList>
    </citation>
    <scope>NUCLEOTIDE SEQUENCE</scope>
</reference>
<feature type="region of interest" description="Disordered" evidence="1">
    <location>
        <begin position="169"/>
        <end position="205"/>
    </location>
</feature>
<protein>
    <submittedName>
        <fullName evidence="2">Putative membrane protein ycf1</fullName>
    </submittedName>
</protein>
<organism evidence="2">
    <name type="scientific">Lygus hesperus</name>
    <name type="common">Western plant bug</name>
    <dbReference type="NCBI Taxonomy" id="30085"/>
    <lineage>
        <taxon>Eukaryota</taxon>
        <taxon>Metazoa</taxon>
        <taxon>Ecdysozoa</taxon>
        <taxon>Arthropoda</taxon>
        <taxon>Hexapoda</taxon>
        <taxon>Insecta</taxon>
        <taxon>Pterygota</taxon>
        <taxon>Neoptera</taxon>
        <taxon>Paraneoptera</taxon>
        <taxon>Hemiptera</taxon>
        <taxon>Heteroptera</taxon>
        <taxon>Panheteroptera</taxon>
        <taxon>Cimicomorpha</taxon>
        <taxon>Miridae</taxon>
        <taxon>Mirini</taxon>
        <taxon>Lygus</taxon>
    </lineage>
</organism>
<dbReference type="AlphaFoldDB" id="A0A0A9VPR0"/>
<proteinExistence type="predicted"/>
<feature type="compositionally biased region" description="Basic and acidic residues" evidence="1">
    <location>
        <begin position="169"/>
        <end position="178"/>
    </location>
</feature>
<sequence>MSVDLRRSRSLKDQDLRPSSRISDYRRQGSISRGEDRNNSDKESRISERSDRRPSRSVSFNRDVHVKRYARKLDRQLSRIDESPVETSDDMREPATKTRGRADGIEEVGRGREENAPLSNTKKTGGKEGLTQRIKAFFSGRSKGKKTMTTDDEDDLDKRYKEYRADNDYKSKRRDSAPDAKQSWFRSLERTKKPEPKVDVTDGGRFSRSERNLRYFGESDAERFNSLARNRRSRYLDDTSQDDTTDVDVPNRYGSLVYLHAAAVRDIPPRNGGSRLSVNRDEADASTLRRKTKKSLTRSVSLAGPWTPTHKPKSTSTTIINPNSGGVKESGVQTLTRTRRPRATTVDVSVSDDGGRRTFRSETPIVSVNRPRKLPELVFTGPSIDQTLRREWRGRV</sequence>
<dbReference type="EMBL" id="GBHO01030469">
    <property type="protein sequence ID" value="JAG13135.1"/>
    <property type="molecule type" value="Transcribed_RNA"/>
</dbReference>
<accession>A0A0A9VPR0</accession>